<evidence type="ECO:0000313" key="2">
    <source>
        <dbReference type="Proteomes" id="UP001458880"/>
    </source>
</evidence>
<sequence>MTRKALPFAATYTINGQVLSVAQIKDLGVMFDSRLTFICHLETVCDGQVLSVAQIKDLGVMFDSRLTFICHLETVCAAASKTGKLEYASIIWCPIYNNQIMAVERIQQFLKYLVFKTSGEYPAWNTEYQLLLGAPLTHMSINADNIYSDIFVGAKLN</sequence>
<dbReference type="EMBL" id="JASPKY010000014">
    <property type="protein sequence ID" value="KAK9753381.1"/>
    <property type="molecule type" value="Genomic_DNA"/>
</dbReference>
<name>A0AAW1N2H4_POPJA</name>
<comment type="caution">
    <text evidence="1">The sequence shown here is derived from an EMBL/GenBank/DDBJ whole genome shotgun (WGS) entry which is preliminary data.</text>
</comment>
<organism evidence="1 2">
    <name type="scientific">Popillia japonica</name>
    <name type="common">Japanese beetle</name>
    <dbReference type="NCBI Taxonomy" id="7064"/>
    <lineage>
        <taxon>Eukaryota</taxon>
        <taxon>Metazoa</taxon>
        <taxon>Ecdysozoa</taxon>
        <taxon>Arthropoda</taxon>
        <taxon>Hexapoda</taxon>
        <taxon>Insecta</taxon>
        <taxon>Pterygota</taxon>
        <taxon>Neoptera</taxon>
        <taxon>Endopterygota</taxon>
        <taxon>Coleoptera</taxon>
        <taxon>Polyphaga</taxon>
        <taxon>Scarabaeiformia</taxon>
        <taxon>Scarabaeidae</taxon>
        <taxon>Rutelinae</taxon>
        <taxon>Popillia</taxon>
    </lineage>
</organism>
<dbReference type="AlphaFoldDB" id="A0AAW1N2H4"/>
<reference evidence="1 2" key="1">
    <citation type="journal article" date="2024" name="BMC Genomics">
        <title>De novo assembly and annotation of Popillia japonica's genome with initial clues to its potential as an invasive pest.</title>
        <authorList>
            <person name="Cucini C."/>
            <person name="Boschi S."/>
            <person name="Funari R."/>
            <person name="Cardaioli E."/>
            <person name="Iannotti N."/>
            <person name="Marturano G."/>
            <person name="Paoli F."/>
            <person name="Bruttini M."/>
            <person name="Carapelli A."/>
            <person name="Frati F."/>
            <person name="Nardi F."/>
        </authorList>
    </citation>
    <scope>NUCLEOTIDE SEQUENCE [LARGE SCALE GENOMIC DNA]</scope>
    <source>
        <strain evidence="1">DMR45628</strain>
    </source>
</reference>
<protein>
    <submittedName>
        <fullName evidence="1">Uncharacterized protein</fullName>
    </submittedName>
</protein>
<gene>
    <name evidence="1" type="ORF">QE152_g3429</name>
</gene>
<evidence type="ECO:0000313" key="1">
    <source>
        <dbReference type="EMBL" id="KAK9753381.1"/>
    </source>
</evidence>
<keyword evidence="2" id="KW-1185">Reference proteome</keyword>
<dbReference type="Proteomes" id="UP001458880">
    <property type="component" value="Unassembled WGS sequence"/>
</dbReference>
<accession>A0AAW1N2H4</accession>
<proteinExistence type="predicted"/>